<gene>
    <name evidence="2" type="ORF">PV04_07216</name>
</gene>
<evidence type="ECO:0000313" key="2">
    <source>
        <dbReference type="EMBL" id="KIW64912.1"/>
    </source>
</evidence>
<dbReference type="HOGENOM" id="CLU_1555047_0_0_1"/>
<reference evidence="2 3" key="1">
    <citation type="submission" date="2015-01" db="EMBL/GenBank/DDBJ databases">
        <title>The Genome Sequence of Capronia semiimmersa CBS27337.</title>
        <authorList>
            <consortium name="The Broad Institute Genomics Platform"/>
            <person name="Cuomo C."/>
            <person name="de Hoog S."/>
            <person name="Gorbushina A."/>
            <person name="Stielow B."/>
            <person name="Teixiera M."/>
            <person name="Abouelleil A."/>
            <person name="Chapman S.B."/>
            <person name="Priest M."/>
            <person name="Young S.K."/>
            <person name="Wortman J."/>
            <person name="Nusbaum C."/>
            <person name="Birren B."/>
        </authorList>
    </citation>
    <scope>NUCLEOTIDE SEQUENCE [LARGE SCALE GENOMIC DNA]</scope>
    <source>
        <strain evidence="2 3">CBS 27337</strain>
    </source>
</reference>
<name>A0A0D2DRV6_9EURO</name>
<accession>A0A0D2DRV6</accession>
<evidence type="ECO:0000256" key="1">
    <source>
        <dbReference type="SAM" id="MobiDB-lite"/>
    </source>
</evidence>
<dbReference type="Proteomes" id="UP000054266">
    <property type="component" value="Unassembled WGS sequence"/>
</dbReference>
<proteinExistence type="predicted"/>
<keyword evidence="3" id="KW-1185">Reference proteome</keyword>
<protein>
    <submittedName>
        <fullName evidence="2">Uncharacterized protein</fullName>
    </submittedName>
</protein>
<evidence type="ECO:0000313" key="3">
    <source>
        <dbReference type="Proteomes" id="UP000054266"/>
    </source>
</evidence>
<sequence>MNVDADAELAAAGVNVNMNARHTSGTGFAAARLVRSEIGLVVNTTTKPIILETCLVKDTYPPRGVLNSTAAAADYSVVSRSNHPSPGNGRDRECECECAPCQTAVTESIFPDEDEHEDDDEDEDEDEGEELYAGPRSETMPYVPSTDRPALTPPCRIGTYVWLYAIYHRAVD</sequence>
<feature type="region of interest" description="Disordered" evidence="1">
    <location>
        <begin position="107"/>
        <end position="149"/>
    </location>
</feature>
<feature type="compositionally biased region" description="Acidic residues" evidence="1">
    <location>
        <begin position="110"/>
        <end position="130"/>
    </location>
</feature>
<dbReference type="AlphaFoldDB" id="A0A0D2DRV6"/>
<dbReference type="EMBL" id="KN846960">
    <property type="protein sequence ID" value="KIW64912.1"/>
    <property type="molecule type" value="Genomic_DNA"/>
</dbReference>
<organism evidence="2 3">
    <name type="scientific">Phialophora macrospora</name>
    <dbReference type="NCBI Taxonomy" id="1851006"/>
    <lineage>
        <taxon>Eukaryota</taxon>
        <taxon>Fungi</taxon>
        <taxon>Dikarya</taxon>
        <taxon>Ascomycota</taxon>
        <taxon>Pezizomycotina</taxon>
        <taxon>Eurotiomycetes</taxon>
        <taxon>Chaetothyriomycetidae</taxon>
        <taxon>Chaetothyriales</taxon>
        <taxon>Herpotrichiellaceae</taxon>
        <taxon>Phialophora</taxon>
    </lineage>
</organism>